<dbReference type="InterPro" id="IPR013762">
    <property type="entry name" value="Integrase-like_cat_sf"/>
</dbReference>
<name>A0A2D2D1X5_METT3</name>
<evidence type="ECO:0000256" key="2">
    <source>
        <dbReference type="ARBA" id="ARBA00022908"/>
    </source>
</evidence>
<keyword evidence="7" id="KW-1185">Reference proteome</keyword>
<dbReference type="Gene3D" id="1.10.150.130">
    <property type="match status" value="1"/>
</dbReference>
<feature type="domain" description="Tyr recombinase" evidence="5">
    <location>
        <begin position="272"/>
        <end position="448"/>
    </location>
</feature>
<dbReference type="InterPro" id="IPR002104">
    <property type="entry name" value="Integrase_catalytic"/>
</dbReference>
<dbReference type="Gene3D" id="3.30.160.390">
    <property type="entry name" value="Integrase, DNA-binding domain"/>
    <property type="match status" value="1"/>
</dbReference>
<dbReference type="PROSITE" id="PS51898">
    <property type="entry name" value="TYR_RECOMBINASE"/>
    <property type="match status" value="1"/>
</dbReference>
<dbReference type="STRING" id="595536.GCA_000178815_02219"/>
<dbReference type="Proteomes" id="UP000230709">
    <property type="component" value="Chromosome"/>
</dbReference>
<evidence type="ECO:0000313" key="6">
    <source>
        <dbReference type="EMBL" id="ATQ69003.1"/>
    </source>
</evidence>
<keyword evidence="3" id="KW-0238">DNA-binding</keyword>
<evidence type="ECO:0000256" key="4">
    <source>
        <dbReference type="ARBA" id="ARBA00023172"/>
    </source>
</evidence>
<dbReference type="InterPro" id="IPR025166">
    <property type="entry name" value="Integrase_DNA_bind_dom"/>
</dbReference>
<comment type="similarity">
    <text evidence="1">Belongs to the 'phage' integrase family.</text>
</comment>
<reference evidence="7" key="1">
    <citation type="submission" date="2017-10" db="EMBL/GenBank/DDBJ databases">
        <title>Completed PacBio SMRT sequence of Methylosinus trichosporium OB3b reveals presence of a third large plasmid.</title>
        <authorList>
            <person name="Charles T.C."/>
            <person name="Lynch M.D.J."/>
            <person name="Heil J.R."/>
            <person name="Cheng J."/>
        </authorList>
    </citation>
    <scope>NUCLEOTIDE SEQUENCE [LARGE SCALE GENOMIC DNA]</scope>
    <source>
        <strain evidence="7">OB3b</strain>
    </source>
</reference>
<dbReference type="GO" id="GO:0003677">
    <property type="term" value="F:DNA binding"/>
    <property type="evidence" value="ECO:0007669"/>
    <property type="project" value="UniProtKB-KW"/>
</dbReference>
<keyword evidence="4" id="KW-0233">DNA recombination</keyword>
<dbReference type="Gene3D" id="1.10.443.10">
    <property type="entry name" value="Intergrase catalytic core"/>
    <property type="match status" value="1"/>
</dbReference>
<organism evidence="6 7">
    <name type="scientific">Methylosinus trichosporium (strain ATCC 35070 / NCIMB 11131 / UNIQEM 75 / OB3b)</name>
    <dbReference type="NCBI Taxonomy" id="595536"/>
    <lineage>
        <taxon>Bacteria</taxon>
        <taxon>Pseudomonadati</taxon>
        <taxon>Pseudomonadota</taxon>
        <taxon>Alphaproteobacteria</taxon>
        <taxon>Hyphomicrobiales</taxon>
        <taxon>Methylocystaceae</taxon>
        <taxon>Methylosinus</taxon>
    </lineage>
</organism>
<dbReference type="GO" id="GO:0015074">
    <property type="term" value="P:DNA integration"/>
    <property type="evidence" value="ECO:0007669"/>
    <property type="project" value="UniProtKB-KW"/>
</dbReference>
<gene>
    <name evidence="6" type="ORF">CQW49_14800</name>
</gene>
<dbReference type="AlphaFoldDB" id="A0A2D2D1X5"/>
<dbReference type="InterPro" id="IPR010998">
    <property type="entry name" value="Integrase_recombinase_N"/>
</dbReference>
<dbReference type="GO" id="GO:0006310">
    <property type="term" value="P:DNA recombination"/>
    <property type="evidence" value="ECO:0007669"/>
    <property type="project" value="UniProtKB-KW"/>
</dbReference>
<dbReference type="PANTHER" id="PTHR30629">
    <property type="entry name" value="PROPHAGE INTEGRASE"/>
    <property type="match status" value="1"/>
</dbReference>
<evidence type="ECO:0000259" key="5">
    <source>
        <dbReference type="PROSITE" id="PS51898"/>
    </source>
</evidence>
<dbReference type="Pfam" id="PF13356">
    <property type="entry name" value="Arm-DNA-bind_3"/>
    <property type="match status" value="1"/>
</dbReference>
<accession>A0A2D2D1X5</accession>
<dbReference type="PANTHER" id="PTHR30629:SF2">
    <property type="entry name" value="PROPHAGE INTEGRASE INTS-RELATED"/>
    <property type="match status" value="1"/>
</dbReference>
<dbReference type="SUPFAM" id="SSF56349">
    <property type="entry name" value="DNA breaking-rejoining enzymes"/>
    <property type="match status" value="1"/>
</dbReference>
<dbReference type="EMBL" id="CP023737">
    <property type="protein sequence ID" value="ATQ69003.1"/>
    <property type="molecule type" value="Genomic_DNA"/>
</dbReference>
<sequence>MKALSLGYAPPRLNFSSRWTPCGHQYNLASARKCERRRAMDRSSSVRLTKLVVEKAEARDARYDLWDLDLTGFGLRVEKSGTKTFIIRYRTDGGGRSAPRRFLTVGRFGALTVEQARKKAKVLLGAAASGNDPAGEVQEKRREKTMRELLDFYEKHGCFIQRGIHKGKPMKPLTKQYTMARLRNHVEPLLGHRRASEVTSGDIETFVADVTAGKTAKDEKVGPRKRLIVRGGEGAARKVVRDLSAVFSFGGRHGFVTKNPVEDASVRKTDNRRERFLTLDEVSRLGEAFDTVEKEGANPKGVAIARLWALTGCRRNEIAALKAHEVKLGSNLFEFDDTKTGKSIRPFGPAAAALLQRLLKDGKEGYLFPAEKGDGYYQGTRNVWAEVTKLASLPGVTPHTLRHTLGSTATSSGEALALTGAILGHANLRSTAIYAHVQRDPSLEAAKRVEKLLAAALEGKAIEAQDAETGEALPELDADMIRVLAERLSKEDSDAARLRAIMAQVVALNT</sequence>
<evidence type="ECO:0000313" key="7">
    <source>
        <dbReference type="Proteomes" id="UP000230709"/>
    </source>
</evidence>
<dbReference type="InterPro" id="IPR038488">
    <property type="entry name" value="Integrase_DNA-bd_sf"/>
</dbReference>
<proteinExistence type="inferred from homology"/>
<dbReference type="Pfam" id="PF00589">
    <property type="entry name" value="Phage_integrase"/>
    <property type="match status" value="1"/>
</dbReference>
<dbReference type="CDD" id="cd00796">
    <property type="entry name" value="INT_Rci_Hp1_C"/>
    <property type="match status" value="1"/>
</dbReference>
<evidence type="ECO:0000256" key="1">
    <source>
        <dbReference type="ARBA" id="ARBA00008857"/>
    </source>
</evidence>
<dbReference type="InterPro" id="IPR011010">
    <property type="entry name" value="DNA_brk_join_enz"/>
</dbReference>
<evidence type="ECO:0000256" key="3">
    <source>
        <dbReference type="ARBA" id="ARBA00023125"/>
    </source>
</evidence>
<dbReference type="InterPro" id="IPR050808">
    <property type="entry name" value="Phage_Integrase"/>
</dbReference>
<keyword evidence="2" id="KW-0229">DNA integration</keyword>
<protein>
    <submittedName>
        <fullName evidence="6">Integrase</fullName>
    </submittedName>
</protein>
<dbReference type="KEGG" id="mtw:CQW49_14800"/>